<dbReference type="InterPro" id="IPR013780">
    <property type="entry name" value="Glyco_hydro_b"/>
</dbReference>
<gene>
    <name evidence="5" type="ORF">H8699_08520</name>
</gene>
<keyword evidence="1 5" id="KW-0489">Methyltransferase</keyword>
<sequence length="289" mass="32334">MLLATNWQDYQVLDTGDGEKLERWGRYVLRRPDPQVIWPKTLAIKEWEKADAFYTRSATGGGQWTYRNRLPESWQVGYGALSFRVKTMGFKHTGLFPEQAVNWDWMAKKVAGAGRPVRVLNLFGYTGGATVALAAAGAQVVHVDAAKNMVAAGKENLQLSGLGDRPVRWIVDDCLKFVQREQRRGRQYEGILMDPPSYGRGPGGEVWKLENEVYGLIGECVKVLSDAPVFFLINSYTTGLQSMVLYDLMQRAIVPKFGGRVSADEIGLPIKDQKMLLPCGTTGRWEADR</sequence>
<dbReference type="InterPro" id="IPR019614">
    <property type="entry name" value="SAM-dep_methyl-trfase"/>
</dbReference>
<evidence type="ECO:0000256" key="1">
    <source>
        <dbReference type="ARBA" id="ARBA00022603"/>
    </source>
</evidence>
<protein>
    <submittedName>
        <fullName evidence="5">Class I SAM-dependent methyltransferase</fullName>
    </submittedName>
</protein>
<keyword evidence="2" id="KW-0808">Transferase</keyword>
<dbReference type="Pfam" id="PF10672">
    <property type="entry name" value="Methyltrans_SAM"/>
    <property type="match status" value="1"/>
</dbReference>
<evidence type="ECO:0000256" key="3">
    <source>
        <dbReference type="ARBA" id="ARBA00022691"/>
    </source>
</evidence>
<dbReference type="Proteomes" id="UP000654279">
    <property type="component" value="Unassembled WGS sequence"/>
</dbReference>
<dbReference type="GO" id="GO:0008168">
    <property type="term" value="F:methyltransferase activity"/>
    <property type="evidence" value="ECO:0007669"/>
    <property type="project" value="UniProtKB-KW"/>
</dbReference>
<evidence type="ECO:0000313" key="6">
    <source>
        <dbReference type="Proteomes" id="UP000654279"/>
    </source>
</evidence>
<dbReference type="Gene3D" id="3.40.50.150">
    <property type="entry name" value="Vaccinia Virus protein VP39"/>
    <property type="match status" value="1"/>
</dbReference>
<evidence type="ECO:0000313" key="5">
    <source>
        <dbReference type="EMBL" id="MBC8529469.1"/>
    </source>
</evidence>
<proteinExistence type="predicted"/>
<dbReference type="PANTHER" id="PTHR43042">
    <property type="entry name" value="SAM-DEPENDENT METHYLTRANSFERASE"/>
    <property type="match status" value="1"/>
</dbReference>
<reference evidence="5" key="1">
    <citation type="submission" date="2020-08" db="EMBL/GenBank/DDBJ databases">
        <title>Genome public.</title>
        <authorList>
            <person name="Liu C."/>
            <person name="Sun Q."/>
        </authorList>
    </citation>
    <scope>NUCLEOTIDE SEQUENCE</scope>
    <source>
        <strain evidence="5">NSJ-44</strain>
    </source>
</reference>
<dbReference type="EMBL" id="JACRSO010000003">
    <property type="protein sequence ID" value="MBC8529469.1"/>
    <property type="molecule type" value="Genomic_DNA"/>
</dbReference>
<dbReference type="InterPro" id="IPR029063">
    <property type="entry name" value="SAM-dependent_MTases_sf"/>
</dbReference>
<dbReference type="Gene3D" id="2.60.40.1180">
    <property type="entry name" value="Golgi alpha-mannosidase II"/>
    <property type="match status" value="1"/>
</dbReference>
<evidence type="ECO:0000256" key="2">
    <source>
        <dbReference type="ARBA" id="ARBA00022679"/>
    </source>
</evidence>
<dbReference type="GO" id="GO:0032259">
    <property type="term" value="P:methylation"/>
    <property type="evidence" value="ECO:0007669"/>
    <property type="project" value="UniProtKB-KW"/>
</dbReference>
<dbReference type="AlphaFoldDB" id="A0A926D1Y4"/>
<organism evidence="5 6">
    <name type="scientific">Luoshenia tenuis</name>
    <dbReference type="NCBI Taxonomy" id="2763654"/>
    <lineage>
        <taxon>Bacteria</taxon>
        <taxon>Bacillati</taxon>
        <taxon>Bacillota</taxon>
        <taxon>Clostridia</taxon>
        <taxon>Christensenellales</taxon>
        <taxon>Christensenellaceae</taxon>
        <taxon>Luoshenia</taxon>
    </lineage>
</organism>
<keyword evidence="6" id="KW-1185">Reference proteome</keyword>
<accession>A0A926D1Y4</accession>
<dbReference type="SUPFAM" id="SSF53335">
    <property type="entry name" value="S-adenosyl-L-methionine-dependent methyltransferases"/>
    <property type="match status" value="1"/>
</dbReference>
<dbReference type="PANTHER" id="PTHR43042:SF2">
    <property type="entry name" value="SAM-DEPENDENT METHYLTRANSFERASE"/>
    <property type="match status" value="1"/>
</dbReference>
<feature type="domain" description="S-adenosylmethionine-dependent methyltransferase" evidence="4">
    <location>
        <begin position="72"/>
        <end position="201"/>
    </location>
</feature>
<dbReference type="RefSeq" id="WP_249285312.1">
    <property type="nucleotide sequence ID" value="NZ_JACRSO010000003.1"/>
</dbReference>
<keyword evidence="3" id="KW-0949">S-adenosyl-L-methionine</keyword>
<evidence type="ECO:0000259" key="4">
    <source>
        <dbReference type="Pfam" id="PF10672"/>
    </source>
</evidence>
<comment type="caution">
    <text evidence="5">The sequence shown here is derived from an EMBL/GenBank/DDBJ whole genome shotgun (WGS) entry which is preliminary data.</text>
</comment>
<name>A0A926D1Y4_9FIRM</name>